<dbReference type="InterPro" id="IPR011051">
    <property type="entry name" value="RmlC_Cupin_sf"/>
</dbReference>
<evidence type="ECO:0000313" key="1">
    <source>
        <dbReference type="EMBL" id="RHY27463.1"/>
    </source>
</evidence>
<dbReference type="PANTHER" id="PTHR13903">
    <property type="entry name" value="PIRIN-RELATED"/>
    <property type="match status" value="1"/>
</dbReference>
<dbReference type="InterPro" id="IPR014710">
    <property type="entry name" value="RmlC-like_jellyroll"/>
</dbReference>
<dbReference type="InterPro" id="IPR012093">
    <property type="entry name" value="Pirin"/>
</dbReference>
<reference evidence="1 2" key="1">
    <citation type="submission" date="2018-08" db="EMBL/GenBank/DDBJ databases">
        <title>Aphanomyces genome sequencing and annotation.</title>
        <authorList>
            <person name="Minardi D."/>
            <person name="Oidtmann B."/>
            <person name="Van Der Giezen M."/>
            <person name="Studholme D.J."/>
        </authorList>
    </citation>
    <scope>NUCLEOTIDE SEQUENCE [LARGE SCALE GENOMIC DNA]</scope>
    <source>
        <strain evidence="1 2">NJM0002</strain>
    </source>
</reference>
<protein>
    <submittedName>
        <fullName evidence="1">Uncharacterized protein</fullName>
    </submittedName>
</protein>
<dbReference type="PIRSF" id="PIRSF006232">
    <property type="entry name" value="Pirin"/>
    <property type="match status" value="1"/>
</dbReference>
<dbReference type="VEuPathDB" id="FungiDB:H310_15255"/>
<dbReference type="CDD" id="cd02247">
    <property type="entry name" value="cupin_pirin_C"/>
    <property type="match status" value="1"/>
</dbReference>
<dbReference type="SUPFAM" id="SSF51182">
    <property type="entry name" value="RmlC-like cupins"/>
    <property type="match status" value="1"/>
</dbReference>
<dbReference type="EMBL" id="QUSY01000767">
    <property type="protein sequence ID" value="RHY27463.1"/>
    <property type="molecule type" value="Genomic_DNA"/>
</dbReference>
<dbReference type="Gene3D" id="2.60.120.10">
    <property type="entry name" value="Jelly Rolls"/>
    <property type="match status" value="2"/>
</dbReference>
<dbReference type="PANTHER" id="PTHR13903:SF8">
    <property type="entry name" value="PIRIN"/>
    <property type="match status" value="1"/>
</dbReference>
<gene>
    <name evidence="1" type="ORF">DYB32_006756</name>
</gene>
<organism evidence="1 2">
    <name type="scientific">Aphanomyces invadans</name>
    <dbReference type="NCBI Taxonomy" id="157072"/>
    <lineage>
        <taxon>Eukaryota</taxon>
        <taxon>Sar</taxon>
        <taxon>Stramenopiles</taxon>
        <taxon>Oomycota</taxon>
        <taxon>Saprolegniomycetes</taxon>
        <taxon>Saprolegniales</taxon>
        <taxon>Verrucalvaceae</taxon>
        <taxon>Aphanomyces</taxon>
    </lineage>
</organism>
<keyword evidence="2" id="KW-1185">Reference proteome</keyword>
<evidence type="ECO:0000313" key="2">
    <source>
        <dbReference type="Proteomes" id="UP000285060"/>
    </source>
</evidence>
<accession>A0A418AQK5</accession>
<proteinExistence type="predicted"/>
<sequence>MLRRLDPLLMLDEFHVALPGGFPDHPHRGFETIILLWTQGQAGAGGPALWLNLPARLKMTDPKYQEIPASGLPRAKDGNVEAIIIAGEAMGEKTNVFTNVPITYVHFTLTCPATHFHPLPVHHNAFVYVISGSGRIGGESVEAHSVVQKVHASISSARRTELENGQGGNTTC</sequence>
<dbReference type="Proteomes" id="UP000285060">
    <property type="component" value="Unassembled WGS sequence"/>
</dbReference>
<comment type="caution">
    <text evidence="1">The sequence shown here is derived from an EMBL/GenBank/DDBJ whole genome shotgun (WGS) entry which is preliminary data.</text>
</comment>
<dbReference type="AlphaFoldDB" id="A0A418AQK5"/>
<name>A0A418AQK5_9STRA</name>